<dbReference type="InterPro" id="IPR003888">
    <property type="entry name" value="FYrich_N"/>
</dbReference>
<dbReference type="Gene3D" id="3.30.40.10">
    <property type="entry name" value="Zinc/RING finger domain, C3HC4 (zinc finger)"/>
    <property type="match status" value="2"/>
</dbReference>
<dbReference type="InterPro" id="IPR001965">
    <property type="entry name" value="Znf_PHD"/>
</dbReference>
<evidence type="ECO:0000256" key="10">
    <source>
        <dbReference type="ARBA" id="ARBA00023015"/>
    </source>
</evidence>
<dbReference type="Pfam" id="PF05964">
    <property type="entry name" value="FYRN"/>
    <property type="match status" value="1"/>
</dbReference>
<feature type="compositionally biased region" description="Basic and acidic residues" evidence="14">
    <location>
        <begin position="515"/>
        <end position="536"/>
    </location>
</feature>
<dbReference type="CDD" id="cd15506">
    <property type="entry name" value="PHD1_KMT2A_like"/>
    <property type="match status" value="1"/>
</dbReference>
<keyword evidence="11" id="KW-0804">Transcription</keyword>
<accession>A0ABP1QBA6</accession>
<evidence type="ECO:0000256" key="8">
    <source>
        <dbReference type="ARBA" id="ARBA00022833"/>
    </source>
</evidence>
<evidence type="ECO:0008006" key="21">
    <source>
        <dbReference type="Google" id="ProtNLM"/>
    </source>
</evidence>
<keyword evidence="3" id="KW-0808">Transferase</keyword>
<keyword evidence="12" id="KW-0539">Nucleus</keyword>
<feature type="region of interest" description="Disordered" evidence="14">
    <location>
        <begin position="276"/>
        <end position="365"/>
    </location>
</feature>
<name>A0ABP1QBA6_9HEXA</name>
<dbReference type="InterPro" id="IPR003616">
    <property type="entry name" value="Post-SET_dom"/>
</dbReference>
<feature type="compositionally biased region" description="Polar residues" evidence="14">
    <location>
        <begin position="350"/>
        <end position="359"/>
    </location>
</feature>
<dbReference type="SMART" id="SM00508">
    <property type="entry name" value="PostSET"/>
    <property type="match status" value="1"/>
</dbReference>
<proteinExistence type="predicted"/>
<evidence type="ECO:0000256" key="3">
    <source>
        <dbReference type="ARBA" id="ARBA00022679"/>
    </source>
</evidence>
<feature type="domain" description="PHD-type" evidence="18">
    <location>
        <begin position="1474"/>
        <end position="1582"/>
    </location>
</feature>
<dbReference type="InterPro" id="IPR034732">
    <property type="entry name" value="EPHD"/>
</dbReference>
<gene>
    <name evidence="19" type="ORF">ODALV1_LOCUS9414</name>
</gene>
<organism evidence="19 20">
    <name type="scientific">Orchesella dallaii</name>
    <dbReference type="NCBI Taxonomy" id="48710"/>
    <lineage>
        <taxon>Eukaryota</taxon>
        <taxon>Metazoa</taxon>
        <taxon>Ecdysozoa</taxon>
        <taxon>Arthropoda</taxon>
        <taxon>Hexapoda</taxon>
        <taxon>Collembola</taxon>
        <taxon>Entomobryomorpha</taxon>
        <taxon>Entomobryoidea</taxon>
        <taxon>Orchesellidae</taxon>
        <taxon>Orchesellinae</taxon>
        <taxon>Orchesella</taxon>
    </lineage>
</organism>
<dbReference type="Proteomes" id="UP001642540">
    <property type="component" value="Unassembled WGS sequence"/>
</dbReference>
<keyword evidence="5" id="KW-0479">Metal-binding</keyword>
<dbReference type="Gene3D" id="3.30.160.360">
    <property type="match status" value="1"/>
</dbReference>
<dbReference type="InterPro" id="IPR019787">
    <property type="entry name" value="Znf_PHD-finger"/>
</dbReference>
<sequence>MDEEEMFHGFAEDDEVRTTVQDKLDWINGVVSTFEKKEDKVFQTNACSSNQSMSVKPRPKRPPNRFLRRSGGSPCNMPVKIKAEDDKSVLRFSAPSSDTRMAQLSLTQGRPFSVAAVPSKITDIDININGSSGALFKDKLPPMPSLVKYTPVKLPKPPALKKINVQQNELESTMPLLSPNEPTQNTNSKSTTLPRRVNKFLKVKSSNSVNEISKTNGDVAADNTKFKAVDTILPGSPASSHSSNSINQEVQLPAKEVPNIHIAQKAVVEIKKVNAPPTPHEIHQPAVETGGSSNNEHVEKSELDMNKPSMTDKQKLESNQVIEQQQQSPTTKARGSKPPSPAKRASSTSELNFLNGQTSRSKRTIVPNKRFFSTDDSLFAAAKQEDKSSTVRRVVGKPVHTESMKKTTESIIIKKPQEELVGHDRTNKGKRKRNFSAETNCDSGTGVSSELNEVKVSKKRAESVDTANTKRKRTLSIENDQIPVADDPSNNQVVDAPGSSELTARPRRTIIPNRKFLDEVEPPKEAGSKKSDLNEPKRKRRKSEKNAQTVMQPVVNDEVTHNLCESIADNSSISSGASAVESLEIRSVVTTGTCEPVSASSSNVSSNVKKVNGAKTEFKSKVLENDELPLDEAEEAIYRGNSLFWGACMLKTSAEFQASNETSSETGVICCGICGRIKKYRALAEKRKRGAFLCSHCGDVVNRIFSTAMKAKPFSCIVGPPVCEGSCPILFTPSDQFCEACFAKTCLKNLPMKDDIYFKIWRAIPPMSRGCVSTTPVVNPATPNVGKVVQINESGAIGKTTNSLKLLGPKKANHNGIDVTQDDSNSSDKIGDVDLISARITTFSHRTDSASSSNCENTIPLNGIDESHSIDSANNVKATGVSKEEMLLGRQTGQERVKALIDPIIKPDVDDVEIFGFPVVVSGTAYPRKPLCFLCGSSGIEQLIFCSQCCEPFHPYCAGDDILLDTYISRYDCQESQTLDSNCVEEDVDNCASSYSAVTAQSIELVVKNDAEPDDSRIIVKWTCRRCMACKCCGVSIGREELIRCSRCRSPYHLQTCIDKKLLSKIKDLDKLRKLWTCDTCMKCKSCGKQMESIRRVQPIKLAGEDGEVDSEVSSQGSYLMLCIDCFKQRKKGSFCPFCDVSYDDNDWDSKMMECCKCNRWIHSTCENLSDEEYHVLGTLPDYIEYICRLCDPADNPIWYNSIQSQITKECNSVVRLFEKKLLGSFRKKRSSIEMKPTYVCNLFGDTTADDDADSTLSTLVPSDDDDDDNCRKDFLEVMPKDECITETPRLRKNIRKVSGDEIMKCRVHLRDFVEFPQTLQEHWYALKVLGVEILNKFQDLQEVRTPKTPIHNTPIKCFTPTKYVSSVCDSIRSAMTSITSLRMFQNVVIRTIKNSGEEDVGVENMMANAKEAMQEVFPWFAQDWSTTVEVELQTSSSVEDQNTEDCIRDDDHGTISTNPFKEIFWNPFDFFDNRVCILCSEVGDFPPDSCGRLLWAGLNEWIHCNCALWSSEVFELETGALQAIGTALNRGRSLRCAVCSMKGATVSCCHRGCKQSFHFLCAREANCSLFQDQRMFCPRHPLSDKQQDAIQHDLKIGRKVFVDLEWLQKRDQKACAEDTKVFVGSLRVDSIGHLLPISVTSKTWGDSNSTFLIPANFKAQRVFWSSDEPWQKQCYTFETGISSNEFGNKVHDVGINLVVDHTDNEENERKGLQNISKFHQWVLSAPKYVDENLIDWLPRCSKVFGLEYDELDMFSSKRKSSCSPVSISSFSSFNRATPTSRFQASNSRTMAEGIEHDLIEAMSTEGYCTSGDDSNRNSTKVAGKNKKRRRSTCKQRSKKRHQFSIKETLSPRRRSMRNRRLLEESSEEVCGIRSDKTIDSDDDSGVVEGSSATGSCDGDIIRCRVNLLRQFNDSTDVEIANNDMMSQSSSLHSLFESPDEGDFQFYSCTSKSDNEVYHAAIKFGVKSDKSGSCFHSCDAVSAWMYVFENVSKSRVVHNLTSLTQPTIGTSVTGDKLKLANSFRMFGITHRSVQYLAEQLPGVINVIDKHTFQYSHRPYIDPENEDVPVKLNSTGCARTEVFKGRKPFDMFGFLASRHRKISMSCNLPEDTCRNQGLPLAMRFRDLRENSTKSNKRFVVLHSHIHGRGLYARSDIEKGDIIIEYAGEVIRPSLTDLREKYYESRGIGCYMFRINDTQVIDATLKGNAARFINHSCEPNCEAKTIRILGKDHILIFALRKIFKGEELTYDYKFEREEKKIPCTCGAARCRKYMN</sequence>
<feature type="domain" description="Post-SET" evidence="17">
    <location>
        <begin position="2257"/>
        <end position="2273"/>
    </location>
</feature>
<evidence type="ECO:0000256" key="13">
    <source>
        <dbReference type="PROSITE-ProRule" id="PRU00146"/>
    </source>
</evidence>
<feature type="domain" description="SET" evidence="16">
    <location>
        <begin position="2135"/>
        <end position="2251"/>
    </location>
</feature>
<evidence type="ECO:0000313" key="20">
    <source>
        <dbReference type="Proteomes" id="UP001642540"/>
    </source>
</evidence>
<evidence type="ECO:0000256" key="6">
    <source>
        <dbReference type="ARBA" id="ARBA00022737"/>
    </source>
</evidence>
<dbReference type="PANTHER" id="PTHR45838">
    <property type="entry name" value="HISTONE-LYSINE-N-METHYLTRANSFERASE 2 KMT2 FAMILY MEMBER"/>
    <property type="match status" value="1"/>
</dbReference>
<dbReference type="Pfam" id="PF00856">
    <property type="entry name" value="SET"/>
    <property type="match status" value="1"/>
</dbReference>
<dbReference type="InterPro" id="IPR003889">
    <property type="entry name" value="FYrich_C"/>
</dbReference>
<feature type="compositionally biased region" description="Basic residues" evidence="14">
    <location>
        <begin position="1824"/>
        <end position="1844"/>
    </location>
</feature>
<comment type="subcellular location">
    <subcellularLocation>
        <location evidence="1">Nucleus</location>
    </subcellularLocation>
</comment>
<evidence type="ECO:0000256" key="5">
    <source>
        <dbReference type="ARBA" id="ARBA00022723"/>
    </source>
</evidence>
<keyword evidence="6" id="KW-0677">Repeat</keyword>
<evidence type="ECO:0000259" key="18">
    <source>
        <dbReference type="PROSITE" id="PS51805"/>
    </source>
</evidence>
<feature type="region of interest" description="Disordered" evidence="14">
    <location>
        <begin position="1806"/>
        <end position="1844"/>
    </location>
</feature>
<evidence type="ECO:0000256" key="11">
    <source>
        <dbReference type="ARBA" id="ARBA00023163"/>
    </source>
</evidence>
<evidence type="ECO:0000256" key="12">
    <source>
        <dbReference type="ARBA" id="ARBA00023242"/>
    </source>
</evidence>
<dbReference type="PROSITE" id="PS50280">
    <property type="entry name" value="SET"/>
    <property type="match status" value="1"/>
</dbReference>
<dbReference type="EMBL" id="CAXLJM020000028">
    <property type="protein sequence ID" value="CAL8096650.1"/>
    <property type="molecule type" value="Genomic_DNA"/>
</dbReference>
<evidence type="ECO:0000256" key="7">
    <source>
        <dbReference type="ARBA" id="ARBA00022771"/>
    </source>
</evidence>
<keyword evidence="7 13" id="KW-0863">Zinc-finger</keyword>
<feature type="compositionally biased region" description="Polar residues" evidence="14">
    <location>
        <begin position="317"/>
        <end position="333"/>
    </location>
</feature>
<keyword evidence="8" id="KW-0862">Zinc</keyword>
<feature type="compositionally biased region" description="Basic residues" evidence="14">
    <location>
        <begin position="57"/>
        <end position="68"/>
    </location>
</feature>
<dbReference type="CDD" id="cd15508">
    <property type="entry name" value="PHD3_KMT2A_like"/>
    <property type="match status" value="1"/>
</dbReference>
<dbReference type="SUPFAM" id="SSF82199">
    <property type="entry name" value="SET domain"/>
    <property type="match status" value="1"/>
</dbReference>
<feature type="compositionally biased region" description="Polar residues" evidence="14">
    <location>
        <begin position="45"/>
        <end position="54"/>
    </location>
</feature>
<reference evidence="19 20" key="1">
    <citation type="submission" date="2024-08" db="EMBL/GenBank/DDBJ databases">
        <authorList>
            <person name="Cucini C."/>
            <person name="Frati F."/>
        </authorList>
    </citation>
    <scope>NUCLEOTIDE SEQUENCE [LARGE SCALE GENOMIC DNA]</scope>
</reference>
<evidence type="ECO:0000259" key="16">
    <source>
        <dbReference type="PROSITE" id="PS50280"/>
    </source>
</evidence>
<keyword evidence="10" id="KW-0805">Transcription regulation</keyword>
<feature type="region of interest" description="Disordered" evidence="14">
    <location>
        <begin position="45"/>
        <end position="80"/>
    </location>
</feature>
<feature type="compositionally biased region" description="Basic and acidic residues" evidence="14">
    <location>
        <begin position="296"/>
        <end position="316"/>
    </location>
</feature>
<dbReference type="InterPro" id="IPR001214">
    <property type="entry name" value="SET_dom"/>
</dbReference>
<feature type="region of interest" description="Disordered" evidence="14">
    <location>
        <begin position="457"/>
        <end position="550"/>
    </location>
</feature>
<dbReference type="PROSITE" id="PS50868">
    <property type="entry name" value="POST_SET"/>
    <property type="match status" value="1"/>
</dbReference>
<dbReference type="PROSITE" id="PS50016">
    <property type="entry name" value="ZF_PHD_2"/>
    <property type="match status" value="1"/>
</dbReference>
<dbReference type="PROSITE" id="PS51542">
    <property type="entry name" value="FYRN"/>
    <property type="match status" value="1"/>
</dbReference>
<dbReference type="PANTHER" id="PTHR45838:SF4">
    <property type="entry name" value="HISTONE-LYSINE N-METHYLTRANSFERASE TRITHORAX"/>
    <property type="match status" value="1"/>
</dbReference>
<dbReference type="Pfam" id="PF05965">
    <property type="entry name" value="FYRC"/>
    <property type="match status" value="1"/>
</dbReference>
<evidence type="ECO:0000313" key="19">
    <source>
        <dbReference type="EMBL" id="CAL8096650.1"/>
    </source>
</evidence>
<keyword evidence="2" id="KW-0489">Methyltransferase</keyword>
<dbReference type="SMART" id="SM00249">
    <property type="entry name" value="PHD"/>
    <property type="match status" value="4"/>
</dbReference>
<dbReference type="Pfam" id="PF13771">
    <property type="entry name" value="zf-HC5HC2H"/>
    <property type="match status" value="1"/>
</dbReference>
<evidence type="ECO:0000256" key="14">
    <source>
        <dbReference type="SAM" id="MobiDB-lite"/>
    </source>
</evidence>
<dbReference type="Gene3D" id="2.170.270.10">
    <property type="entry name" value="SET domain"/>
    <property type="match status" value="1"/>
</dbReference>
<evidence type="ECO:0000256" key="1">
    <source>
        <dbReference type="ARBA" id="ARBA00004123"/>
    </source>
</evidence>
<dbReference type="InterPro" id="IPR046341">
    <property type="entry name" value="SET_dom_sf"/>
</dbReference>
<keyword evidence="9" id="KW-0156">Chromatin regulator</keyword>
<dbReference type="SMART" id="SM00542">
    <property type="entry name" value="FYRC"/>
    <property type="match status" value="1"/>
</dbReference>
<evidence type="ECO:0000256" key="4">
    <source>
        <dbReference type="ARBA" id="ARBA00022691"/>
    </source>
</evidence>
<dbReference type="SUPFAM" id="SSF57903">
    <property type="entry name" value="FYVE/PHD zinc finger"/>
    <property type="match status" value="2"/>
</dbReference>
<evidence type="ECO:0000259" key="17">
    <source>
        <dbReference type="PROSITE" id="PS50868"/>
    </source>
</evidence>
<comment type="caution">
    <text evidence="19">The sequence shown here is derived from an EMBL/GenBank/DDBJ whole genome shotgun (WGS) entry which is preliminary data.</text>
</comment>
<dbReference type="InterPro" id="IPR011011">
    <property type="entry name" value="Znf_FYVE_PHD"/>
</dbReference>
<evidence type="ECO:0000256" key="9">
    <source>
        <dbReference type="ARBA" id="ARBA00022853"/>
    </source>
</evidence>
<protein>
    <recommendedName>
        <fullName evidence="21">Histone-lysine N-methyltransferase trithorax</fullName>
    </recommendedName>
</protein>
<feature type="domain" description="PHD-type" evidence="15">
    <location>
        <begin position="1133"/>
        <end position="1194"/>
    </location>
</feature>
<keyword evidence="20" id="KW-1185">Reference proteome</keyword>
<dbReference type="SMART" id="SM00317">
    <property type="entry name" value="SET"/>
    <property type="match status" value="1"/>
</dbReference>
<evidence type="ECO:0000259" key="15">
    <source>
        <dbReference type="PROSITE" id="PS50016"/>
    </source>
</evidence>
<evidence type="ECO:0000256" key="2">
    <source>
        <dbReference type="ARBA" id="ARBA00022603"/>
    </source>
</evidence>
<dbReference type="PROSITE" id="PS51805">
    <property type="entry name" value="EPHD"/>
    <property type="match status" value="1"/>
</dbReference>
<keyword evidence="4" id="KW-0949">S-adenosyl-L-methionine</keyword>
<dbReference type="InterPro" id="IPR013083">
    <property type="entry name" value="Znf_RING/FYVE/PHD"/>
</dbReference>